<feature type="compositionally biased region" description="Basic residues" evidence="1">
    <location>
        <begin position="92"/>
        <end position="104"/>
    </location>
</feature>
<evidence type="ECO:0000256" key="1">
    <source>
        <dbReference type="SAM" id="MobiDB-lite"/>
    </source>
</evidence>
<evidence type="ECO:0000313" key="2">
    <source>
        <dbReference type="EMBL" id="MED6146369.1"/>
    </source>
</evidence>
<organism evidence="2 3">
    <name type="scientific">Stylosanthes scabra</name>
    <dbReference type="NCBI Taxonomy" id="79078"/>
    <lineage>
        <taxon>Eukaryota</taxon>
        <taxon>Viridiplantae</taxon>
        <taxon>Streptophyta</taxon>
        <taxon>Embryophyta</taxon>
        <taxon>Tracheophyta</taxon>
        <taxon>Spermatophyta</taxon>
        <taxon>Magnoliopsida</taxon>
        <taxon>eudicotyledons</taxon>
        <taxon>Gunneridae</taxon>
        <taxon>Pentapetalae</taxon>
        <taxon>rosids</taxon>
        <taxon>fabids</taxon>
        <taxon>Fabales</taxon>
        <taxon>Fabaceae</taxon>
        <taxon>Papilionoideae</taxon>
        <taxon>50 kb inversion clade</taxon>
        <taxon>dalbergioids sensu lato</taxon>
        <taxon>Dalbergieae</taxon>
        <taxon>Pterocarpus clade</taxon>
        <taxon>Stylosanthes</taxon>
    </lineage>
</organism>
<reference evidence="2 3" key="1">
    <citation type="journal article" date="2023" name="Plants (Basel)">
        <title>Bridging the Gap: Combining Genomics and Transcriptomics Approaches to Understand Stylosanthes scabra, an Orphan Legume from the Brazilian Caatinga.</title>
        <authorList>
            <person name="Ferreira-Neto J.R.C."/>
            <person name="da Silva M.D."/>
            <person name="Binneck E."/>
            <person name="de Melo N.F."/>
            <person name="da Silva R.H."/>
            <person name="de Melo A.L.T.M."/>
            <person name="Pandolfi V."/>
            <person name="Bustamante F.O."/>
            <person name="Brasileiro-Vidal A.C."/>
            <person name="Benko-Iseppon A.M."/>
        </authorList>
    </citation>
    <scope>NUCLEOTIDE SEQUENCE [LARGE SCALE GENOMIC DNA]</scope>
    <source>
        <tissue evidence="2">Leaves</tissue>
    </source>
</reference>
<comment type="caution">
    <text evidence="2">The sequence shown here is derived from an EMBL/GenBank/DDBJ whole genome shotgun (WGS) entry which is preliminary data.</text>
</comment>
<evidence type="ECO:0000313" key="3">
    <source>
        <dbReference type="Proteomes" id="UP001341840"/>
    </source>
</evidence>
<keyword evidence="3" id="KW-1185">Reference proteome</keyword>
<proteinExistence type="predicted"/>
<gene>
    <name evidence="2" type="ORF">PIB30_033877</name>
</gene>
<dbReference type="EMBL" id="JASCZI010090776">
    <property type="protein sequence ID" value="MED6146369.1"/>
    <property type="molecule type" value="Genomic_DNA"/>
</dbReference>
<feature type="compositionally biased region" description="Basic residues" evidence="1">
    <location>
        <begin position="122"/>
        <end position="132"/>
    </location>
</feature>
<feature type="compositionally biased region" description="Basic and acidic residues" evidence="1">
    <location>
        <begin position="108"/>
        <end position="121"/>
    </location>
</feature>
<protein>
    <submittedName>
        <fullName evidence="2">Uncharacterized protein</fullName>
    </submittedName>
</protein>
<accession>A0ABU6TCV7</accession>
<sequence>MLKSMTSMIKPSSLPFLKSGGFKLNYHDEIFTFEVGNTIEIFHFDDSSENEKKGLHQLRHDKKNKKKKREARKRKKREKEEADEKGWLIKTKTTKGRKEKKKKVLSTLEKRKGIKGTDRSYFKKKSQKRKKKDKAEVENEKAQIRCSRLSKLFSKLSNFIALID</sequence>
<feature type="region of interest" description="Disordered" evidence="1">
    <location>
        <begin position="50"/>
        <end position="141"/>
    </location>
</feature>
<name>A0ABU6TCV7_9FABA</name>
<dbReference type="Proteomes" id="UP001341840">
    <property type="component" value="Unassembled WGS sequence"/>
</dbReference>
<feature type="compositionally biased region" description="Basic residues" evidence="1">
    <location>
        <begin position="55"/>
        <end position="77"/>
    </location>
</feature>
<feature type="compositionally biased region" description="Basic and acidic residues" evidence="1">
    <location>
        <begin position="78"/>
        <end position="87"/>
    </location>
</feature>